<name>A0A6C0HVS1_9ZZZZ</name>
<keyword evidence="1" id="KW-1133">Transmembrane helix</keyword>
<evidence type="ECO:0000313" key="2">
    <source>
        <dbReference type="EMBL" id="QHT84337.1"/>
    </source>
</evidence>
<dbReference type="Gene3D" id="1.10.3730.20">
    <property type="match status" value="1"/>
</dbReference>
<accession>A0A6C0HVS1</accession>
<feature type="transmembrane region" description="Helical" evidence="1">
    <location>
        <begin position="32"/>
        <end position="50"/>
    </location>
</feature>
<proteinExistence type="predicted"/>
<keyword evidence="1" id="KW-0812">Transmembrane</keyword>
<dbReference type="SUPFAM" id="SSF103481">
    <property type="entry name" value="Multidrug resistance efflux transporter EmrE"/>
    <property type="match status" value="1"/>
</dbReference>
<evidence type="ECO:0000256" key="1">
    <source>
        <dbReference type="SAM" id="Phobius"/>
    </source>
</evidence>
<dbReference type="InterPro" id="IPR037185">
    <property type="entry name" value="EmrE-like"/>
</dbReference>
<reference evidence="2" key="1">
    <citation type="journal article" date="2020" name="Nature">
        <title>Giant virus diversity and host interactions through global metagenomics.</title>
        <authorList>
            <person name="Schulz F."/>
            <person name="Roux S."/>
            <person name="Paez-Espino D."/>
            <person name="Jungbluth S."/>
            <person name="Walsh D.A."/>
            <person name="Denef V.J."/>
            <person name="McMahon K.D."/>
            <person name="Konstantinidis K.T."/>
            <person name="Eloe-Fadrosh E.A."/>
            <person name="Kyrpides N.C."/>
            <person name="Woyke T."/>
        </authorList>
    </citation>
    <scope>NUCLEOTIDE SEQUENCE</scope>
    <source>
        <strain evidence="2">GVMAG-M-3300023184-177</strain>
    </source>
</reference>
<evidence type="ECO:0008006" key="3">
    <source>
        <dbReference type="Google" id="ProtNLM"/>
    </source>
</evidence>
<keyword evidence="1" id="KW-0472">Membrane</keyword>
<sequence>MNYYIILLAFSASIIAIFSLIFIKRYIINKEFYNLVIAFILYILLLLSYIKLFEKQELSSLYIILQILQIFLVLLVGVLMFNESINNNKIIGILLGSVSIYLLLKN</sequence>
<dbReference type="EMBL" id="MN740017">
    <property type="protein sequence ID" value="QHT84337.1"/>
    <property type="molecule type" value="Genomic_DNA"/>
</dbReference>
<dbReference type="AlphaFoldDB" id="A0A6C0HVS1"/>
<protein>
    <recommendedName>
        <fullName evidence="3">EamA domain-containing protein</fullName>
    </recommendedName>
</protein>
<feature type="transmembrane region" description="Helical" evidence="1">
    <location>
        <begin position="6"/>
        <end position="23"/>
    </location>
</feature>
<organism evidence="2">
    <name type="scientific">viral metagenome</name>
    <dbReference type="NCBI Taxonomy" id="1070528"/>
    <lineage>
        <taxon>unclassified sequences</taxon>
        <taxon>metagenomes</taxon>
        <taxon>organismal metagenomes</taxon>
    </lineage>
</organism>
<feature type="transmembrane region" description="Helical" evidence="1">
    <location>
        <begin position="62"/>
        <end position="81"/>
    </location>
</feature>